<keyword evidence="3" id="KW-1185">Reference proteome</keyword>
<comment type="caution">
    <text evidence="2">The sequence shown here is derived from an EMBL/GenBank/DDBJ whole genome shotgun (WGS) entry which is preliminary data.</text>
</comment>
<reference evidence="2" key="1">
    <citation type="journal article" date="2012" name="Nat. Genet.">
        <title>Whole-genome sequence of Schistosoma haematobium.</title>
        <authorList>
            <person name="Young N.D."/>
            <person name="Jex A.R."/>
            <person name="Li B."/>
            <person name="Liu S."/>
            <person name="Yang L."/>
            <person name="Xiong Z."/>
            <person name="Li Y."/>
            <person name="Cantacessi C."/>
            <person name="Hall R.S."/>
            <person name="Xu X."/>
            <person name="Chen F."/>
            <person name="Wu X."/>
            <person name="Zerlotini A."/>
            <person name="Oliveira G."/>
            <person name="Hofmann A."/>
            <person name="Zhang G."/>
            <person name="Fang X."/>
            <person name="Kang Y."/>
            <person name="Campbell B.E."/>
            <person name="Loukas A."/>
            <person name="Ranganathan S."/>
            <person name="Rollinson D."/>
            <person name="Rinaldi G."/>
            <person name="Brindley P.J."/>
            <person name="Yang H."/>
            <person name="Wang J."/>
            <person name="Wang J."/>
            <person name="Gasser R.B."/>
        </authorList>
    </citation>
    <scope>NUCLEOTIDE SEQUENCE</scope>
</reference>
<dbReference type="PRINTS" id="PR00401">
    <property type="entry name" value="SH2DOMAIN"/>
</dbReference>
<dbReference type="InterPro" id="IPR036860">
    <property type="entry name" value="SH2_dom_sf"/>
</dbReference>
<proteinExistence type="predicted"/>
<dbReference type="GO" id="GO:0035591">
    <property type="term" value="F:signaling adaptor activity"/>
    <property type="evidence" value="ECO:0007669"/>
    <property type="project" value="TreeGrafter"/>
</dbReference>
<dbReference type="KEGG" id="shx:MS3_00001808"/>
<sequence length="199" mass="22987">MGNSNSSNNDQNNWMTVTPNDASMPMFELSLRSVVERRPIFPSKISFNNGQSSNFMLPAAIVPDSSQSFDQIRYQPYNTNYFPNAVHRGYVPKNHLAAVTSLESNEWYFGGLKRIEAEHYLQLPGNDNGSFLVRISESQSSEYSLSVREENTVKHDRIRTRYSRTDRTLKRLYISRQLSFVNIQQLVNHYLENQFGLCC</sequence>
<organism evidence="2 3">
    <name type="scientific">Schistosoma haematobium</name>
    <name type="common">Blood fluke</name>
    <dbReference type="NCBI Taxonomy" id="6185"/>
    <lineage>
        <taxon>Eukaryota</taxon>
        <taxon>Metazoa</taxon>
        <taxon>Spiralia</taxon>
        <taxon>Lophotrochozoa</taxon>
        <taxon>Platyhelminthes</taxon>
        <taxon>Trematoda</taxon>
        <taxon>Digenea</taxon>
        <taxon>Strigeidida</taxon>
        <taxon>Schistosomatoidea</taxon>
        <taxon>Schistosomatidae</taxon>
        <taxon>Schistosoma</taxon>
    </lineage>
</organism>
<reference evidence="2" key="2">
    <citation type="journal article" date="2019" name="Gigascience">
        <title>High-quality Schistosoma haematobium genome achieved by single-molecule and long-range sequencing.</title>
        <authorList>
            <person name="Stroehlein A.J."/>
            <person name="Korhonen P.K."/>
            <person name="Chong T.M."/>
            <person name="Lim Y.L."/>
            <person name="Chan K.G."/>
            <person name="Webster B."/>
            <person name="Rollinson D."/>
            <person name="Brindley P.J."/>
            <person name="Gasser R.B."/>
            <person name="Young N.D."/>
        </authorList>
    </citation>
    <scope>NUCLEOTIDE SEQUENCE</scope>
</reference>
<dbReference type="InterPro" id="IPR051184">
    <property type="entry name" value="Tyrosine-phos_adapter"/>
</dbReference>
<dbReference type="GeneID" id="24594695"/>
<dbReference type="PANTHER" id="PTHR19969">
    <property type="entry name" value="SH2-SH3 ADAPTOR PROTEIN-RELATED"/>
    <property type="match status" value="1"/>
</dbReference>
<dbReference type="GO" id="GO:0007167">
    <property type="term" value="P:enzyme-linked receptor protein signaling pathway"/>
    <property type="evidence" value="ECO:0007669"/>
    <property type="project" value="TreeGrafter"/>
</dbReference>
<dbReference type="InterPro" id="IPR000980">
    <property type="entry name" value="SH2"/>
</dbReference>
<keyword evidence="2" id="KW-0808">Transferase</keyword>
<keyword evidence="2" id="KW-0418">Kinase</keyword>
<name>A0A6A5DRP1_SCHHA</name>
<protein>
    <submittedName>
        <fullName evidence="2">Tyrosine-protein kinase Src42A</fullName>
    </submittedName>
</protein>
<reference evidence="2" key="4">
    <citation type="journal article" date="2022" name="PLoS Pathog.">
        <title>Chromosome-level genome of Schistosoma haematobium underpins genome-wide explorations of molecular variation.</title>
        <authorList>
            <person name="Stroehlein A.J."/>
            <person name="Korhonen P.K."/>
            <person name="Lee V.V."/>
            <person name="Ralph S.A."/>
            <person name="Mentink-Kane M."/>
            <person name="You H."/>
            <person name="McManus D.P."/>
            <person name="Tchuente L.T."/>
            <person name="Stothard J.R."/>
            <person name="Kaur P."/>
            <person name="Dudchenko O."/>
            <person name="Aiden E.L."/>
            <person name="Yang B."/>
            <person name="Yang H."/>
            <person name="Emery A.M."/>
            <person name="Webster B.L."/>
            <person name="Brindley P.J."/>
            <person name="Rollinson D."/>
            <person name="Chang B.C.H."/>
            <person name="Gasser R.B."/>
            <person name="Young N.D."/>
        </authorList>
    </citation>
    <scope>NUCLEOTIDE SEQUENCE</scope>
</reference>
<dbReference type="SMART" id="SM00252">
    <property type="entry name" value="SH2"/>
    <property type="match status" value="1"/>
</dbReference>
<dbReference type="Proteomes" id="UP000471633">
    <property type="component" value="Unassembled WGS sequence"/>
</dbReference>
<gene>
    <name evidence="2" type="primary">SRC42A_1</name>
    <name evidence="2" type="ORF">MS3_00001808</name>
</gene>
<evidence type="ECO:0000313" key="3">
    <source>
        <dbReference type="Proteomes" id="UP000471633"/>
    </source>
</evidence>
<evidence type="ECO:0000313" key="2">
    <source>
        <dbReference type="EMBL" id="KAH9593803.1"/>
    </source>
</evidence>
<dbReference type="CTD" id="24594695"/>
<dbReference type="GO" id="GO:0016301">
    <property type="term" value="F:kinase activity"/>
    <property type="evidence" value="ECO:0007669"/>
    <property type="project" value="UniProtKB-KW"/>
</dbReference>
<evidence type="ECO:0000256" key="1">
    <source>
        <dbReference type="ARBA" id="ARBA00022999"/>
    </source>
</evidence>
<keyword evidence="1" id="KW-0727">SH2 domain</keyword>
<dbReference type="GO" id="GO:0016477">
    <property type="term" value="P:cell migration"/>
    <property type="evidence" value="ECO:0007669"/>
    <property type="project" value="TreeGrafter"/>
</dbReference>
<dbReference type="Gene3D" id="3.30.505.10">
    <property type="entry name" value="SH2 domain"/>
    <property type="match status" value="1"/>
</dbReference>
<dbReference type="GO" id="GO:0005737">
    <property type="term" value="C:cytoplasm"/>
    <property type="evidence" value="ECO:0007669"/>
    <property type="project" value="TreeGrafter"/>
</dbReference>
<dbReference type="EMBL" id="AMPZ03000001">
    <property type="protein sequence ID" value="KAH9593803.1"/>
    <property type="molecule type" value="Genomic_DNA"/>
</dbReference>
<accession>A0A6A5DRP1</accession>
<dbReference type="SUPFAM" id="SSF55550">
    <property type="entry name" value="SH2 domain"/>
    <property type="match status" value="1"/>
</dbReference>
<reference evidence="2" key="3">
    <citation type="submission" date="2021-06" db="EMBL/GenBank/DDBJ databases">
        <title>Chromosome-level genome assembly for S. haematobium.</title>
        <authorList>
            <person name="Stroehlein A.J."/>
        </authorList>
    </citation>
    <scope>NUCLEOTIDE SEQUENCE</scope>
</reference>
<dbReference type="AlphaFoldDB" id="A0A6A5DRP1"/>
<dbReference type="PANTHER" id="PTHR19969:SF15">
    <property type="entry name" value="SRC-LIKE-ADAPTER 2 ISOFORM X1"/>
    <property type="match status" value="1"/>
</dbReference>
<dbReference type="Pfam" id="PF00017">
    <property type="entry name" value="SH2"/>
    <property type="match status" value="1"/>
</dbReference>
<dbReference type="RefSeq" id="XP_035588775.1">
    <property type="nucleotide sequence ID" value="XM_035731052.1"/>
</dbReference>
<dbReference type="GO" id="GO:0030971">
    <property type="term" value="F:receptor tyrosine kinase binding"/>
    <property type="evidence" value="ECO:0007669"/>
    <property type="project" value="TreeGrafter"/>
</dbReference>
<dbReference type="PROSITE" id="PS50001">
    <property type="entry name" value="SH2"/>
    <property type="match status" value="1"/>
</dbReference>